<dbReference type="Pfam" id="PF20274">
    <property type="entry name" value="cREC_REC"/>
    <property type="match status" value="1"/>
</dbReference>
<protein>
    <recommendedName>
        <fullName evidence="1">Cyclic-phosphate processing Receiver domain-containing protein</fullName>
    </recommendedName>
</protein>
<reference evidence="3" key="1">
    <citation type="submission" date="2018-05" db="EMBL/GenBank/DDBJ databases">
        <title>Host range determinants of Salmonella infecting bacteriophages.</title>
        <authorList>
            <person name="Gencay Y.E."/>
        </authorList>
    </citation>
    <scope>NUCLEOTIDE SEQUENCE [LARGE SCALE GENOMIC DNA]</scope>
</reference>
<feature type="domain" description="Cyclic-phosphate processing Receiver" evidence="1">
    <location>
        <begin position="4"/>
        <end position="88"/>
    </location>
</feature>
<evidence type="ECO:0000313" key="3">
    <source>
        <dbReference type="Proteomes" id="UP000253544"/>
    </source>
</evidence>
<dbReference type="RefSeq" id="YP_009804863.1">
    <property type="nucleotide sequence ID" value="NC_048005.1"/>
</dbReference>
<evidence type="ECO:0000313" key="2">
    <source>
        <dbReference type="EMBL" id="AXC40094.1"/>
    </source>
</evidence>
<keyword evidence="3" id="KW-1185">Reference proteome</keyword>
<dbReference type="Proteomes" id="UP000253544">
    <property type="component" value="Segment"/>
</dbReference>
<name>A0A2Z5HIX7_9CAUD</name>
<dbReference type="KEGG" id="vg:54995486"/>
<evidence type="ECO:0000259" key="1">
    <source>
        <dbReference type="Pfam" id="PF20274"/>
    </source>
</evidence>
<dbReference type="InterPro" id="IPR046909">
    <property type="entry name" value="cREC_REC"/>
</dbReference>
<proteinExistence type="predicted"/>
<dbReference type="EMBL" id="MH370366">
    <property type="protein sequence ID" value="AXC40094.1"/>
    <property type="molecule type" value="Genomic_DNA"/>
</dbReference>
<organism evidence="2 3">
    <name type="scientific">Salmonella phage S113</name>
    <dbReference type="NCBI Taxonomy" id="2231342"/>
    <lineage>
        <taxon>Viruses</taxon>
        <taxon>Duplodnaviria</taxon>
        <taxon>Heunggongvirae</taxon>
        <taxon>Uroviricota</taxon>
        <taxon>Caudoviricetes</taxon>
        <taxon>Demerecviridae</taxon>
        <taxon>Markadamsvirinae</taxon>
        <taxon>Epseptimavirus</taxon>
        <taxon>Epseptimavirus S113</taxon>
    </lineage>
</organism>
<accession>A0A2Z5HIX7</accession>
<dbReference type="GeneID" id="54995486"/>
<sequence length="105" mass="12317">MTLHILFDDVRDLNGMDIIIRNPDVAYEMLYQLQLQGNYLYLDNDMGSKVEGHHLLSRILEDKDLYPKKVVLVTSNSVAAENMRQQLKTAGYQENPNRIEYDWQE</sequence>